<sequence>MLSVNTNMASSFTQRQLGSNGSALNTTLQRLSTGYRINSAKDDAAGLQISNRLSTQVSGLAVAVRNANDGISLLQVAEGALQSVTDALQRIRVLGLQAMNGSNGASERDALNQEAQQLAQEITRINETTTFGGRKVFDQGSSSLLGDLDQRSVLNSLRGYWISEGEQRVFDAFGLRADGAQLEITFSNNGASPALASVAYTGADGNGKALNQVLDVNLAYFDASTLPNGGTNPAQYTDRVIAHEMAHAVMGRTMNFAGGLPNWFIEGAAEAVHGADARVFADTAGGTNVTAMLAAFNADNVGVSAGYSAGYVAVRYMHDRIKAAGGTGIKEIMGYLNSNAGSTLDQALTNASKGAFTSLANFNTQFNANASAYVAGMNLTNADTGAIGGLDADGGPVLTAENILPNQGTGLPGSQGFKLKEPSLFNANSVGGGSVVDFQVGANANETVSVGIGSFSAGSLALSRLNLGTLPGFAVMDVDDALAYVDRQRAYMGSLQNRLEATIDNLQNIGENAASSRSRIIDADFAQETALLVSQQIKQQAAQGILAQANQQSENVLNLLR</sequence>
<dbReference type="Gene3D" id="1.20.1330.10">
    <property type="entry name" value="f41 fragment of flagellin, N-terminal domain"/>
    <property type="match status" value="2"/>
</dbReference>
<dbReference type="GO" id="GO:0005576">
    <property type="term" value="C:extracellular region"/>
    <property type="evidence" value="ECO:0007669"/>
    <property type="project" value="UniProtKB-SubCell"/>
</dbReference>
<accession>A0A1H7Q901</accession>
<dbReference type="EMBL" id="FOAS01000012">
    <property type="protein sequence ID" value="SEL44208.1"/>
    <property type="molecule type" value="Genomic_DNA"/>
</dbReference>
<evidence type="ECO:0000259" key="6">
    <source>
        <dbReference type="Pfam" id="PF00700"/>
    </source>
</evidence>
<evidence type="ECO:0000256" key="2">
    <source>
        <dbReference type="ARBA" id="ARBA00022525"/>
    </source>
</evidence>
<dbReference type="GO" id="GO:0009288">
    <property type="term" value="C:bacterial-type flagellum"/>
    <property type="evidence" value="ECO:0007669"/>
    <property type="project" value="UniProtKB-SubCell"/>
</dbReference>
<gene>
    <name evidence="7" type="ORF">SAMN05216214_11262</name>
</gene>
<keyword evidence="7" id="KW-0966">Cell projection</keyword>
<dbReference type="PANTHER" id="PTHR42792:SF2">
    <property type="entry name" value="FLAGELLIN"/>
    <property type="match status" value="1"/>
</dbReference>
<comment type="similarity">
    <text evidence="1 4">Belongs to the bacterial flagellin family.</text>
</comment>
<comment type="subcellular location">
    <subcellularLocation>
        <location evidence="4">Secreted</location>
    </subcellularLocation>
    <subcellularLocation>
        <location evidence="4">Bacterial flagellum</location>
    </subcellularLocation>
</comment>
<feature type="domain" description="Flagellin C-terminal" evidence="6">
    <location>
        <begin position="478"/>
        <end position="560"/>
    </location>
</feature>
<evidence type="ECO:0000256" key="4">
    <source>
        <dbReference type="RuleBase" id="RU362073"/>
    </source>
</evidence>
<keyword evidence="7" id="KW-0969">Cilium</keyword>
<keyword evidence="8" id="KW-1185">Reference proteome</keyword>
<keyword evidence="7" id="KW-0282">Flagellum</keyword>
<comment type="function">
    <text evidence="4">Flagellin is the subunit protein which polymerizes to form the filaments of bacterial flagella.</text>
</comment>
<dbReference type="InterPro" id="IPR001029">
    <property type="entry name" value="Flagellin_N"/>
</dbReference>
<evidence type="ECO:0000313" key="8">
    <source>
        <dbReference type="Proteomes" id="UP000185766"/>
    </source>
</evidence>
<dbReference type="InterPro" id="IPR001492">
    <property type="entry name" value="Flagellin"/>
</dbReference>
<evidence type="ECO:0000259" key="5">
    <source>
        <dbReference type="Pfam" id="PF00669"/>
    </source>
</evidence>
<dbReference type="RefSeq" id="WP_074869101.1">
    <property type="nucleotide sequence ID" value="NZ_FOAS01000012.1"/>
</dbReference>
<keyword evidence="2 4" id="KW-0964">Secreted</keyword>
<organism evidence="7 8">
    <name type="scientific">Atopomonas hussainii</name>
    <dbReference type="NCBI Taxonomy" id="1429083"/>
    <lineage>
        <taxon>Bacteria</taxon>
        <taxon>Pseudomonadati</taxon>
        <taxon>Pseudomonadota</taxon>
        <taxon>Gammaproteobacteria</taxon>
        <taxon>Pseudomonadales</taxon>
        <taxon>Pseudomonadaceae</taxon>
        <taxon>Atopomonas</taxon>
    </lineage>
</organism>
<dbReference type="Pfam" id="PF00669">
    <property type="entry name" value="Flagellin_N"/>
    <property type="match status" value="1"/>
</dbReference>
<dbReference type="STRING" id="1429083.GCA_001885685_00362"/>
<dbReference type="GO" id="GO:0005198">
    <property type="term" value="F:structural molecule activity"/>
    <property type="evidence" value="ECO:0007669"/>
    <property type="project" value="UniProtKB-UniRule"/>
</dbReference>
<dbReference type="PANTHER" id="PTHR42792">
    <property type="entry name" value="FLAGELLIN"/>
    <property type="match status" value="1"/>
</dbReference>
<dbReference type="Gene3D" id="6.10.10.10">
    <property type="entry name" value="Flagellar export chaperone, C-terminal domain"/>
    <property type="match status" value="1"/>
</dbReference>
<dbReference type="SUPFAM" id="SSF64518">
    <property type="entry name" value="Phase 1 flagellin"/>
    <property type="match status" value="1"/>
</dbReference>
<dbReference type="AlphaFoldDB" id="A0A1H7Q901"/>
<dbReference type="InterPro" id="IPR042187">
    <property type="entry name" value="Flagellin_C_sub2"/>
</dbReference>
<evidence type="ECO:0000256" key="3">
    <source>
        <dbReference type="ARBA" id="ARBA00023143"/>
    </source>
</evidence>
<protein>
    <recommendedName>
        <fullName evidence="4">Flagellin</fullName>
    </recommendedName>
</protein>
<reference evidence="7 8" key="1">
    <citation type="submission" date="2016-10" db="EMBL/GenBank/DDBJ databases">
        <authorList>
            <person name="de Groot N.N."/>
        </authorList>
    </citation>
    <scope>NUCLEOTIDE SEQUENCE [LARGE SCALE GENOMIC DNA]</scope>
    <source>
        <strain evidence="7 8">JCM 19513</strain>
    </source>
</reference>
<evidence type="ECO:0000256" key="1">
    <source>
        <dbReference type="ARBA" id="ARBA00005709"/>
    </source>
</evidence>
<proteinExistence type="inferred from homology"/>
<keyword evidence="3 4" id="KW-0975">Bacterial flagellum</keyword>
<name>A0A1H7Q901_9GAMM</name>
<dbReference type="InterPro" id="IPR046358">
    <property type="entry name" value="Flagellin_C"/>
</dbReference>
<dbReference type="NCBIfam" id="NF033876">
    <property type="entry name" value="flagella_HExxH"/>
    <property type="match status" value="1"/>
</dbReference>
<dbReference type="Pfam" id="PF00700">
    <property type="entry name" value="Flagellin_C"/>
    <property type="match status" value="1"/>
</dbReference>
<feature type="domain" description="Flagellin N-terminal" evidence="5">
    <location>
        <begin position="4"/>
        <end position="139"/>
    </location>
</feature>
<dbReference type="Gene3D" id="6.10.280.190">
    <property type="match status" value="1"/>
</dbReference>
<dbReference type="PRINTS" id="PR00207">
    <property type="entry name" value="FLAGELLIN"/>
</dbReference>
<evidence type="ECO:0000313" key="7">
    <source>
        <dbReference type="EMBL" id="SEL44208.1"/>
    </source>
</evidence>
<dbReference type="Proteomes" id="UP000185766">
    <property type="component" value="Unassembled WGS sequence"/>
</dbReference>